<reference evidence="2 3" key="1">
    <citation type="submission" date="2019-11" db="EMBL/GenBank/DDBJ databases">
        <authorList>
            <person name="Zheng R.K."/>
            <person name="Sun C.M."/>
        </authorList>
    </citation>
    <scope>NUCLEOTIDE SEQUENCE [LARGE SCALE GENOMIC DNA]</scope>
    <source>
        <strain evidence="2 3">WC007</strain>
    </source>
</reference>
<dbReference type="KEGG" id="mcos:GM418_18645"/>
<organism evidence="2 3">
    <name type="scientific">Maribellus comscasis</name>
    <dbReference type="NCBI Taxonomy" id="2681766"/>
    <lineage>
        <taxon>Bacteria</taxon>
        <taxon>Pseudomonadati</taxon>
        <taxon>Bacteroidota</taxon>
        <taxon>Bacteroidia</taxon>
        <taxon>Marinilabiliales</taxon>
        <taxon>Prolixibacteraceae</taxon>
        <taxon>Maribellus</taxon>
    </lineage>
</organism>
<proteinExistence type="predicted"/>
<gene>
    <name evidence="2" type="ORF">GM418_18645</name>
</gene>
<evidence type="ECO:0000256" key="1">
    <source>
        <dbReference type="SAM" id="MobiDB-lite"/>
    </source>
</evidence>
<evidence type="ECO:0000313" key="2">
    <source>
        <dbReference type="EMBL" id="QGY45616.1"/>
    </source>
</evidence>
<accession>A0A6I6JRM3</accession>
<feature type="region of interest" description="Disordered" evidence="1">
    <location>
        <begin position="23"/>
        <end position="45"/>
    </location>
</feature>
<name>A0A6I6JRM3_9BACT</name>
<dbReference type="AlphaFoldDB" id="A0A6I6JRM3"/>
<keyword evidence="3" id="KW-1185">Reference proteome</keyword>
<dbReference type="Proteomes" id="UP000428260">
    <property type="component" value="Chromosome"/>
</dbReference>
<evidence type="ECO:0000313" key="3">
    <source>
        <dbReference type="Proteomes" id="UP000428260"/>
    </source>
</evidence>
<protein>
    <submittedName>
        <fullName evidence="2">Uncharacterized protein</fullName>
    </submittedName>
</protein>
<dbReference type="EMBL" id="CP046401">
    <property type="protein sequence ID" value="QGY45616.1"/>
    <property type="molecule type" value="Genomic_DNA"/>
</dbReference>
<sequence>MAEILNGFAAADLRVRPSFMSGANFSDKDKYQPIPQAQPDLQAGF</sequence>
<dbReference type="RefSeq" id="WP_158868759.1">
    <property type="nucleotide sequence ID" value="NZ_CP046401.1"/>
</dbReference>